<evidence type="ECO:0000256" key="2">
    <source>
        <dbReference type="ARBA" id="ARBA00023015"/>
    </source>
</evidence>
<dbReference type="FunFam" id="1.10.10.10:FF:000001">
    <property type="entry name" value="LysR family transcriptional regulator"/>
    <property type="match status" value="1"/>
</dbReference>
<protein>
    <submittedName>
        <fullName evidence="6">LysR family transcriptional regulator</fullName>
    </submittedName>
</protein>
<accession>A0A963YYI6</accession>
<dbReference type="PANTHER" id="PTHR30537">
    <property type="entry name" value="HTH-TYPE TRANSCRIPTIONAL REGULATOR"/>
    <property type="match status" value="1"/>
</dbReference>
<dbReference type="RefSeq" id="WP_227305917.1">
    <property type="nucleotide sequence ID" value="NZ_JAESVA010000001.1"/>
</dbReference>
<dbReference type="FunFam" id="3.40.190.290:FF:000001">
    <property type="entry name" value="Transcriptional regulator, LysR family"/>
    <property type="match status" value="1"/>
</dbReference>
<dbReference type="Gene3D" id="3.40.190.290">
    <property type="match status" value="1"/>
</dbReference>
<feature type="domain" description="HTH lysR-type" evidence="5">
    <location>
        <begin position="3"/>
        <end position="60"/>
    </location>
</feature>
<evidence type="ECO:0000259" key="5">
    <source>
        <dbReference type="PROSITE" id="PS50931"/>
    </source>
</evidence>
<dbReference type="SUPFAM" id="SSF53850">
    <property type="entry name" value="Periplasmic binding protein-like II"/>
    <property type="match status" value="1"/>
</dbReference>
<dbReference type="InterPro" id="IPR005119">
    <property type="entry name" value="LysR_subst-bd"/>
</dbReference>
<reference evidence="6 7" key="1">
    <citation type="journal article" date="2021" name="Microorganisms">
        <title>Acidisoma silvae sp. nov. and Acidisomacellulosilytica sp. nov., Two Acidophilic Bacteria Isolated from Decaying Wood, Hydrolyzing Cellulose and Producing Poly-3-hydroxybutyrate.</title>
        <authorList>
            <person name="Mieszkin S."/>
            <person name="Pouder E."/>
            <person name="Uroz S."/>
            <person name="Simon-Colin C."/>
            <person name="Alain K."/>
        </authorList>
    </citation>
    <scope>NUCLEOTIDE SEQUENCE [LARGE SCALE GENOMIC DNA]</scope>
    <source>
        <strain evidence="6 7">HW T5.17</strain>
    </source>
</reference>
<dbReference type="PANTHER" id="PTHR30537:SF5">
    <property type="entry name" value="HTH-TYPE TRANSCRIPTIONAL ACTIVATOR TTDR-RELATED"/>
    <property type="match status" value="1"/>
</dbReference>
<dbReference type="InterPro" id="IPR036388">
    <property type="entry name" value="WH-like_DNA-bd_sf"/>
</dbReference>
<dbReference type="Pfam" id="PF00126">
    <property type="entry name" value="HTH_1"/>
    <property type="match status" value="1"/>
</dbReference>
<dbReference type="CDD" id="cd08477">
    <property type="entry name" value="PBP2_CrgA_like_8"/>
    <property type="match status" value="1"/>
</dbReference>
<evidence type="ECO:0000313" key="6">
    <source>
        <dbReference type="EMBL" id="MCB8879325.1"/>
    </source>
</evidence>
<keyword evidence="4" id="KW-0804">Transcription</keyword>
<dbReference type="InterPro" id="IPR058163">
    <property type="entry name" value="LysR-type_TF_proteobact-type"/>
</dbReference>
<evidence type="ECO:0000256" key="4">
    <source>
        <dbReference type="ARBA" id="ARBA00023163"/>
    </source>
</evidence>
<comment type="caution">
    <text evidence="6">The sequence shown here is derived from an EMBL/GenBank/DDBJ whole genome shotgun (WGS) entry which is preliminary data.</text>
</comment>
<dbReference type="EMBL" id="JAESVA010000001">
    <property type="protein sequence ID" value="MCB8879325.1"/>
    <property type="molecule type" value="Genomic_DNA"/>
</dbReference>
<evidence type="ECO:0000313" key="7">
    <source>
        <dbReference type="Proteomes" id="UP000721844"/>
    </source>
</evidence>
<dbReference type="InterPro" id="IPR000847">
    <property type="entry name" value="LysR_HTH_N"/>
</dbReference>
<dbReference type="Proteomes" id="UP000721844">
    <property type="component" value="Unassembled WGS sequence"/>
</dbReference>
<evidence type="ECO:0000256" key="3">
    <source>
        <dbReference type="ARBA" id="ARBA00023125"/>
    </source>
</evidence>
<dbReference type="GO" id="GO:0043565">
    <property type="term" value="F:sequence-specific DNA binding"/>
    <property type="evidence" value="ECO:0007669"/>
    <property type="project" value="TreeGrafter"/>
</dbReference>
<gene>
    <name evidence="6" type="ORF">ACELLULO517_03700</name>
</gene>
<dbReference type="Pfam" id="PF03466">
    <property type="entry name" value="LysR_substrate"/>
    <property type="match status" value="1"/>
</dbReference>
<evidence type="ECO:0000256" key="1">
    <source>
        <dbReference type="ARBA" id="ARBA00009437"/>
    </source>
</evidence>
<sequence>MLDRLTSMTVFLRAVDLGSFAAAGAALGLSPQMVAKHVVALEDRLGARLLQRTTRKHSLTEVGRAYADRCRTILAEVEEAETLAQTARLSPRGKLRVNAPVTFGAQMLTPLVTRFLRQHPEVEVELTLTDRLVDPIEDGFEAIIRLGPIGDSRLIARPLAPYRLIACASPAYLAARGTPQTPADLARHECLGFAFWTSGLGRQWQFRRDGQSFDVPVSGRLKVNDWKGLLAAALDGFGITLGPESALTQELAEGRLIQLLPDYEGPLRPMHLLYAADRRMTPKLRLFIDAVIAEFGSGLPSRPSPSRAVLS</sequence>
<dbReference type="GO" id="GO:0003700">
    <property type="term" value="F:DNA-binding transcription factor activity"/>
    <property type="evidence" value="ECO:0007669"/>
    <property type="project" value="InterPro"/>
</dbReference>
<comment type="similarity">
    <text evidence="1">Belongs to the LysR transcriptional regulatory family.</text>
</comment>
<dbReference type="SUPFAM" id="SSF46785">
    <property type="entry name" value="Winged helix' DNA-binding domain"/>
    <property type="match status" value="1"/>
</dbReference>
<name>A0A963YYI6_9PROT</name>
<keyword evidence="3" id="KW-0238">DNA-binding</keyword>
<dbReference type="Gene3D" id="1.10.10.10">
    <property type="entry name" value="Winged helix-like DNA-binding domain superfamily/Winged helix DNA-binding domain"/>
    <property type="match status" value="1"/>
</dbReference>
<organism evidence="6 7">
    <name type="scientific">Acidisoma cellulosilyticum</name>
    <dbReference type="NCBI Taxonomy" id="2802395"/>
    <lineage>
        <taxon>Bacteria</taxon>
        <taxon>Pseudomonadati</taxon>
        <taxon>Pseudomonadota</taxon>
        <taxon>Alphaproteobacteria</taxon>
        <taxon>Acetobacterales</taxon>
        <taxon>Acidocellaceae</taxon>
        <taxon>Acidisoma</taxon>
    </lineage>
</organism>
<keyword evidence="7" id="KW-1185">Reference proteome</keyword>
<dbReference type="PROSITE" id="PS50931">
    <property type="entry name" value="HTH_LYSR"/>
    <property type="match status" value="1"/>
</dbReference>
<proteinExistence type="inferred from homology"/>
<dbReference type="GO" id="GO:0006351">
    <property type="term" value="P:DNA-templated transcription"/>
    <property type="evidence" value="ECO:0007669"/>
    <property type="project" value="TreeGrafter"/>
</dbReference>
<dbReference type="InterPro" id="IPR036390">
    <property type="entry name" value="WH_DNA-bd_sf"/>
</dbReference>
<dbReference type="AlphaFoldDB" id="A0A963YYI6"/>
<keyword evidence="2" id="KW-0805">Transcription regulation</keyword>